<proteinExistence type="predicted"/>
<evidence type="ECO:0000313" key="1">
    <source>
        <dbReference type="EMBL" id="PYE53007.1"/>
    </source>
</evidence>
<evidence type="ECO:0000313" key="8">
    <source>
        <dbReference type="Proteomes" id="UP000247584"/>
    </source>
</evidence>
<dbReference type="EMBL" id="QJSY01000037">
    <property type="protein sequence ID" value="PYE55595.1"/>
    <property type="molecule type" value="Genomic_DNA"/>
</dbReference>
<gene>
    <name evidence="7" type="ORF">C8J23_1151</name>
    <name evidence="6" type="ORF">C8J23_13740</name>
    <name evidence="5" type="ORF">C8J23_1421</name>
    <name evidence="4" type="ORF">C8J23_1511</name>
    <name evidence="2" type="ORF">C8J23_1611</name>
    <name evidence="3" type="ORF">C8J23_16114</name>
    <name evidence="1" type="ORF">C8J23_1831</name>
</gene>
<feature type="non-terminal residue" evidence="1">
    <location>
        <position position="1"/>
    </location>
</feature>
<protein>
    <recommendedName>
        <fullName evidence="9">IS256 family transposase</fullName>
    </recommendedName>
</protein>
<evidence type="ECO:0008006" key="9">
    <source>
        <dbReference type="Google" id="ProtNLM"/>
    </source>
</evidence>
<keyword evidence="8" id="KW-1185">Reference proteome</keyword>
<evidence type="ECO:0000313" key="2">
    <source>
        <dbReference type="EMBL" id="PYE53452.1"/>
    </source>
</evidence>
<dbReference type="EMBL" id="QJSY01000061">
    <property type="protein sequence ID" value="PYE53465.1"/>
    <property type="molecule type" value="Genomic_DNA"/>
</dbReference>
<evidence type="ECO:0000313" key="6">
    <source>
        <dbReference type="EMBL" id="PYE55595.1"/>
    </source>
</evidence>
<evidence type="ECO:0000313" key="7">
    <source>
        <dbReference type="EMBL" id="PYE58210.1"/>
    </source>
</evidence>
<dbReference type="EMBL" id="QJSY01000051">
    <property type="protein sequence ID" value="PYE54263.1"/>
    <property type="molecule type" value="Genomic_DNA"/>
</dbReference>
<organism evidence="1 8">
    <name type="scientific">Shewanella chilikensis</name>
    <dbReference type="NCBI Taxonomy" id="558541"/>
    <lineage>
        <taxon>Bacteria</taxon>
        <taxon>Pseudomonadati</taxon>
        <taxon>Pseudomonadota</taxon>
        <taxon>Gammaproteobacteria</taxon>
        <taxon>Alteromonadales</taxon>
        <taxon>Shewanellaceae</taxon>
        <taxon>Shewanella</taxon>
    </lineage>
</organism>
<reference evidence="1 8" key="1">
    <citation type="submission" date="2018-06" db="EMBL/GenBank/DDBJ databases">
        <title>Genomic Encyclopedia of Type Strains, Phase III (KMG-III): the genomes of soil and plant-associated and newly described type strains.</title>
        <authorList>
            <person name="Whitman W."/>
        </authorList>
    </citation>
    <scope>NUCLEOTIDE SEQUENCE [LARGE SCALE GENOMIC DNA]</scope>
    <source>
        <strain evidence="1 8">JC5</strain>
    </source>
</reference>
<sequence>LLYAGILKAQERWSHPIQNWNLTLSQLSIHFEGRLDAHIDL</sequence>
<evidence type="ECO:0000313" key="5">
    <source>
        <dbReference type="EMBL" id="PYE55085.1"/>
    </source>
</evidence>
<comment type="caution">
    <text evidence="1">The sequence shown here is derived from an EMBL/GenBank/DDBJ whole genome shotgun (WGS) entry which is preliminary data.</text>
</comment>
<name>A0ABX5PH92_9GAMM</name>
<dbReference type="EMBL" id="QJSY01000042">
    <property type="protein sequence ID" value="PYE55085.1"/>
    <property type="molecule type" value="Genomic_DNA"/>
</dbReference>
<evidence type="ECO:0000313" key="3">
    <source>
        <dbReference type="EMBL" id="PYE53465.1"/>
    </source>
</evidence>
<evidence type="ECO:0000313" key="4">
    <source>
        <dbReference type="EMBL" id="PYE54263.1"/>
    </source>
</evidence>
<dbReference type="EMBL" id="QJSY01000061">
    <property type="protein sequence ID" value="PYE53452.1"/>
    <property type="molecule type" value="Genomic_DNA"/>
</dbReference>
<dbReference type="EMBL" id="QJSY01000015">
    <property type="protein sequence ID" value="PYE58210.1"/>
    <property type="molecule type" value="Genomic_DNA"/>
</dbReference>
<dbReference type="Proteomes" id="UP000247584">
    <property type="component" value="Unassembled WGS sequence"/>
</dbReference>
<accession>A0ABX5PH92</accession>
<dbReference type="EMBL" id="QJSY01000083">
    <property type="protein sequence ID" value="PYE53007.1"/>
    <property type="molecule type" value="Genomic_DNA"/>
</dbReference>